<dbReference type="Gene3D" id="3.40.50.80">
    <property type="entry name" value="Nucleotide-binding domain of ferredoxin-NADP reductase (FNR) module"/>
    <property type="match status" value="1"/>
</dbReference>
<gene>
    <name evidence="11" type="ORF">CLV98_108148</name>
</gene>
<dbReference type="PANTHER" id="PTHR47354">
    <property type="entry name" value="NADH OXIDOREDUCTASE HCR"/>
    <property type="match status" value="1"/>
</dbReference>
<dbReference type="InterPro" id="IPR036010">
    <property type="entry name" value="2Fe-2S_ferredoxin-like_sf"/>
</dbReference>
<evidence type="ECO:0000313" key="12">
    <source>
        <dbReference type="Proteomes" id="UP000245880"/>
    </source>
</evidence>
<keyword evidence="6" id="KW-0560">Oxidoreductase</keyword>
<name>A0A316AIW7_9BACT</name>
<dbReference type="Pfam" id="PF00970">
    <property type="entry name" value="FAD_binding_6"/>
    <property type="match status" value="1"/>
</dbReference>
<dbReference type="InterPro" id="IPR012675">
    <property type="entry name" value="Beta-grasp_dom_sf"/>
</dbReference>
<keyword evidence="2" id="KW-0285">Flavoprotein</keyword>
<dbReference type="GO" id="GO:0046872">
    <property type="term" value="F:metal ion binding"/>
    <property type="evidence" value="ECO:0007669"/>
    <property type="project" value="UniProtKB-KW"/>
</dbReference>
<evidence type="ECO:0000256" key="1">
    <source>
        <dbReference type="ARBA" id="ARBA00001974"/>
    </source>
</evidence>
<feature type="domain" description="2Fe-2S ferredoxin-type" evidence="9">
    <location>
        <begin position="262"/>
        <end position="350"/>
    </location>
</feature>
<evidence type="ECO:0000256" key="5">
    <source>
        <dbReference type="ARBA" id="ARBA00022827"/>
    </source>
</evidence>
<dbReference type="CDD" id="cd00207">
    <property type="entry name" value="fer2"/>
    <property type="match status" value="1"/>
</dbReference>
<evidence type="ECO:0000256" key="3">
    <source>
        <dbReference type="ARBA" id="ARBA00022714"/>
    </source>
</evidence>
<dbReference type="OrthoDB" id="9789468at2"/>
<organism evidence="11 12">
    <name type="scientific">Dyadobacter jejuensis</name>
    <dbReference type="NCBI Taxonomy" id="1082580"/>
    <lineage>
        <taxon>Bacteria</taxon>
        <taxon>Pseudomonadati</taxon>
        <taxon>Bacteroidota</taxon>
        <taxon>Cytophagia</taxon>
        <taxon>Cytophagales</taxon>
        <taxon>Spirosomataceae</taxon>
        <taxon>Dyadobacter</taxon>
    </lineage>
</organism>
<dbReference type="InterPro" id="IPR001041">
    <property type="entry name" value="2Fe-2S_ferredoxin-type"/>
</dbReference>
<evidence type="ECO:0000256" key="2">
    <source>
        <dbReference type="ARBA" id="ARBA00022630"/>
    </source>
</evidence>
<dbReference type="InterPro" id="IPR008333">
    <property type="entry name" value="Cbr1-like_FAD-bd_dom"/>
</dbReference>
<dbReference type="PROSITE" id="PS51384">
    <property type="entry name" value="FAD_FR"/>
    <property type="match status" value="1"/>
</dbReference>
<dbReference type="InterPro" id="IPR050415">
    <property type="entry name" value="MRET"/>
</dbReference>
<protein>
    <submittedName>
        <fullName evidence="11">Ring-1,2-phenylacetyl-CoA epoxidase subunit PaaE</fullName>
    </submittedName>
</protein>
<dbReference type="PROSITE" id="PS00197">
    <property type="entry name" value="2FE2S_FER_1"/>
    <property type="match status" value="1"/>
</dbReference>
<dbReference type="PROSITE" id="PS51085">
    <property type="entry name" value="2FE2S_FER_2"/>
    <property type="match status" value="1"/>
</dbReference>
<dbReference type="SUPFAM" id="SSF63380">
    <property type="entry name" value="Riboflavin synthase domain-like"/>
    <property type="match status" value="1"/>
</dbReference>
<evidence type="ECO:0000313" key="11">
    <source>
        <dbReference type="EMBL" id="PWJ57228.1"/>
    </source>
</evidence>
<dbReference type="Pfam" id="PF00111">
    <property type="entry name" value="Fer2"/>
    <property type="match status" value="1"/>
</dbReference>
<keyword evidence="3" id="KW-0001">2Fe-2S</keyword>
<accession>A0A316AIW7</accession>
<evidence type="ECO:0000259" key="9">
    <source>
        <dbReference type="PROSITE" id="PS51085"/>
    </source>
</evidence>
<keyword evidence="7" id="KW-0408">Iron</keyword>
<reference evidence="11 12" key="1">
    <citation type="submission" date="2018-03" db="EMBL/GenBank/DDBJ databases">
        <title>Genomic Encyclopedia of Archaeal and Bacterial Type Strains, Phase II (KMG-II): from individual species to whole genera.</title>
        <authorList>
            <person name="Goeker M."/>
        </authorList>
    </citation>
    <scope>NUCLEOTIDE SEQUENCE [LARGE SCALE GENOMIC DNA]</scope>
    <source>
        <strain evidence="11 12">DSM 100346</strain>
    </source>
</reference>
<dbReference type="Gene3D" id="2.40.30.10">
    <property type="entry name" value="Translation factors"/>
    <property type="match status" value="1"/>
</dbReference>
<keyword evidence="12" id="KW-1185">Reference proteome</keyword>
<dbReference type="Proteomes" id="UP000245880">
    <property type="component" value="Unassembled WGS sequence"/>
</dbReference>
<evidence type="ECO:0000256" key="4">
    <source>
        <dbReference type="ARBA" id="ARBA00022723"/>
    </source>
</evidence>
<dbReference type="PRINTS" id="PR00410">
    <property type="entry name" value="PHEHYDRXLASE"/>
</dbReference>
<evidence type="ECO:0000256" key="7">
    <source>
        <dbReference type="ARBA" id="ARBA00023004"/>
    </source>
</evidence>
<dbReference type="EMBL" id="QGDT01000008">
    <property type="protein sequence ID" value="PWJ57228.1"/>
    <property type="molecule type" value="Genomic_DNA"/>
</dbReference>
<proteinExistence type="predicted"/>
<dbReference type="RefSeq" id="WP_109675564.1">
    <property type="nucleotide sequence ID" value="NZ_QGDT01000008.1"/>
</dbReference>
<dbReference type="GO" id="GO:0016491">
    <property type="term" value="F:oxidoreductase activity"/>
    <property type="evidence" value="ECO:0007669"/>
    <property type="project" value="UniProtKB-KW"/>
</dbReference>
<sequence length="350" mass="39022">MTQADFQVTVVAIQQEDALTKTFLLRRTDGEKLVYSAGQFLTFLFNFHDQPIRRSYSFSSAPQVDTEPAITIRRVENGTVSRFWFQEVKVGDCFDVLEPAGRFVISEQEVATPSDLVLVGAGSGMTPLFSILKHALVSMPHQHILMISASRNEKVSLFSKAINQLAIQYPARLRFIEVHSQPTDDWQGLRGRLNNSRIQALMEGNLRYPMQHARFFLCGPKALMRTVDITLRFMAASRDHIRKEHFIVPSPPTAKPVMQQNQNISIVIQGRQLPLFVPAGSTILDAAAESGLAIPYSCKAGSCGICAAQCSQGKVYMAANEVLTDHDLADHWVLTCTGYPLDDQVVLKWP</sequence>
<dbReference type="InterPro" id="IPR039261">
    <property type="entry name" value="FNR_nucleotide-bd"/>
</dbReference>
<dbReference type="SUPFAM" id="SSF54292">
    <property type="entry name" value="2Fe-2S ferredoxin-like"/>
    <property type="match status" value="1"/>
</dbReference>
<dbReference type="InterPro" id="IPR001433">
    <property type="entry name" value="OxRdtase_FAD/NAD-bd"/>
</dbReference>
<dbReference type="GO" id="GO:0050660">
    <property type="term" value="F:flavin adenine dinucleotide binding"/>
    <property type="evidence" value="ECO:0007669"/>
    <property type="project" value="TreeGrafter"/>
</dbReference>
<evidence type="ECO:0000256" key="6">
    <source>
        <dbReference type="ARBA" id="ARBA00023002"/>
    </source>
</evidence>
<keyword evidence="5" id="KW-0274">FAD</keyword>
<dbReference type="InterPro" id="IPR006058">
    <property type="entry name" value="2Fe2S_fd_BS"/>
</dbReference>
<evidence type="ECO:0000259" key="10">
    <source>
        <dbReference type="PROSITE" id="PS51384"/>
    </source>
</evidence>
<dbReference type="AlphaFoldDB" id="A0A316AIW7"/>
<comment type="cofactor">
    <cofactor evidence="1">
        <name>FAD</name>
        <dbReference type="ChEBI" id="CHEBI:57692"/>
    </cofactor>
</comment>
<dbReference type="InterPro" id="IPR017938">
    <property type="entry name" value="Riboflavin_synthase-like_b-brl"/>
</dbReference>
<dbReference type="Gene3D" id="3.10.20.30">
    <property type="match status" value="1"/>
</dbReference>
<feature type="domain" description="FAD-binding FR-type" evidence="10">
    <location>
        <begin position="3"/>
        <end position="106"/>
    </location>
</feature>
<comment type="caution">
    <text evidence="11">The sequence shown here is derived from an EMBL/GenBank/DDBJ whole genome shotgun (WGS) entry which is preliminary data.</text>
</comment>
<dbReference type="InterPro" id="IPR017927">
    <property type="entry name" value="FAD-bd_FR_type"/>
</dbReference>
<dbReference type="PANTHER" id="PTHR47354:SF8">
    <property type="entry name" value="1,2-PHENYLACETYL-COA EPOXIDASE, SUBUNIT E"/>
    <property type="match status" value="1"/>
</dbReference>
<dbReference type="Pfam" id="PF00175">
    <property type="entry name" value="NAD_binding_1"/>
    <property type="match status" value="1"/>
</dbReference>
<dbReference type="SUPFAM" id="SSF52343">
    <property type="entry name" value="Ferredoxin reductase-like, C-terminal NADP-linked domain"/>
    <property type="match status" value="1"/>
</dbReference>
<evidence type="ECO:0000256" key="8">
    <source>
        <dbReference type="ARBA" id="ARBA00023014"/>
    </source>
</evidence>
<keyword evidence="4" id="KW-0479">Metal-binding</keyword>
<dbReference type="GO" id="GO:0051537">
    <property type="term" value="F:2 iron, 2 sulfur cluster binding"/>
    <property type="evidence" value="ECO:0007669"/>
    <property type="project" value="UniProtKB-KW"/>
</dbReference>
<keyword evidence="8" id="KW-0411">Iron-sulfur</keyword>